<comment type="caution">
    <text evidence="1">The sequence shown here is derived from an EMBL/GenBank/DDBJ whole genome shotgun (WGS) entry which is preliminary data.</text>
</comment>
<organism evidence="1 2">
    <name type="scientific">Sphingomonas paucimobilis NBRC 13935</name>
    <dbReference type="NCBI Taxonomy" id="1219050"/>
    <lineage>
        <taxon>Bacteria</taxon>
        <taxon>Pseudomonadati</taxon>
        <taxon>Pseudomonadota</taxon>
        <taxon>Alphaproteobacteria</taxon>
        <taxon>Sphingomonadales</taxon>
        <taxon>Sphingomonadaceae</taxon>
        <taxon>Sphingomonas</taxon>
    </lineage>
</organism>
<keyword evidence="2" id="KW-1185">Reference proteome</keyword>
<reference evidence="1 2" key="1">
    <citation type="submission" date="2014-08" db="EMBL/GenBank/DDBJ databases">
        <title>Whole genome shotgun sequence of Sphingomonas paucimobilis NBRC 13935.</title>
        <authorList>
            <person name="Hosoyama A."/>
            <person name="Hashimoto M."/>
            <person name="Hosoyama Y."/>
            <person name="Noguchi M."/>
            <person name="Uohara A."/>
            <person name="Ohji S."/>
            <person name="Katano-Makiyama Y."/>
            <person name="Ichikawa N."/>
            <person name="Kimura A."/>
            <person name="Yamazoe A."/>
            <person name="Fujita N."/>
        </authorList>
    </citation>
    <scope>NUCLEOTIDE SEQUENCE [LARGE SCALE GENOMIC DNA]</scope>
    <source>
        <strain evidence="1 2">NBRC 13935</strain>
    </source>
</reference>
<accession>A0A0C9M3G8</accession>
<protein>
    <submittedName>
        <fullName evidence="1">DNA, contig: SP636</fullName>
    </submittedName>
</protein>
<gene>
    <name evidence="1" type="ORF">SP6_36_00790</name>
</gene>
<proteinExistence type="predicted"/>
<dbReference type="AlphaFoldDB" id="A0A0C9M3G8"/>
<sequence length="72" mass="7808">MGNHAILIVAVRPDSTVLACDNKMANPPALAPAAISIWTPRDARRIVMIKTTAMNGKNIRASRSTRISPLRD</sequence>
<evidence type="ECO:0000313" key="1">
    <source>
        <dbReference type="EMBL" id="GAN14360.1"/>
    </source>
</evidence>
<evidence type="ECO:0000313" key="2">
    <source>
        <dbReference type="Proteomes" id="UP000032025"/>
    </source>
</evidence>
<dbReference type="Proteomes" id="UP000032025">
    <property type="component" value="Unassembled WGS sequence"/>
</dbReference>
<name>A0A0C9M3G8_SPHPI</name>
<dbReference type="EMBL" id="BBJS01000036">
    <property type="protein sequence ID" value="GAN14360.1"/>
    <property type="molecule type" value="Genomic_DNA"/>
</dbReference>